<dbReference type="AlphaFoldDB" id="A0A0J9VP38"/>
<accession>A0A0J9VP38</accession>
<sequence length="381" mass="42442">MGILRDTIGSAIEAAAESSQKKNSTYNSRQMPPTRRNLSPYDASPSSSQAGQPRTRQNYNQKSKDQSFEIETFPARDGFNSQQQPGYCYNDEPPSYSLHAYDAPSRSRPRSSQIPPRINIYQQPSYNYSSPETMSTNTRYPYDQPSFQNTDFRPLILPQIAFGAGEPFLRGYSSEISRYGISRDQFLRVVDEINVARTPNPEAQLFQKGANIAGWFVPGAASIGLIAGQVGVGVATAFGHASILSKALSNANMELFTSNGLEICIVMAQDLNMELGISSYELRDMPYNMSPVDRLNAYGPRVAFVNEILPDRSDMGRQDPLAMAGRALNKRSNKRKAQDAQEKLDKGERKGKGKRRLFKSYDDIEWLVVKLAPPMSAGQLY</sequence>
<feature type="region of interest" description="Disordered" evidence="1">
    <location>
        <begin position="326"/>
        <end position="352"/>
    </location>
</feature>
<reference evidence="2" key="1">
    <citation type="submission" date="2007-04" db="EMBL/GenBank/DDBJ databases">
        <authorList>
            <consortium name="The Broad Institute Genome Sequencing Platform"/>
            <person name="Birren B."/>
            <person name="Lander E."/>
            <person name="Galagan J."/>
            <person name="Nusbaum C."/>
            <person name="Devon K."/>
            <person name="Ma L.-J."/>
            <person name="Jaffe D."/>
            <person name="Butler J."/>
            <person name="Alvarez P."/>
            <person name="Gnerre S."/>
            <person name="Grabherr M."/>
            <person name="Kleber M."/>
            <person name="Mauceli E."/>
            <person name="Brockman W."/>
            <person name="MacCallum I.A."/>
            <person name="Young S."/>
            <person name="LaButti K."/>
            <person name="DeCaprio D."/>
            <person name="Crawford M."/>
            <person name="Koehrsen M."/>
            <person name="Engels R."/>
            <person name="Montgomery P."/>
            <person name="Pearson M."/>
            <person name="Howarth C."/>
            <person name="Larson L."/>
            <person name="White J."/>
            <person name="O'Leary S."/>
            <person name="Kodira C."/>
            <person name="Zeng Q."/>
            <person name="Yandava C."/>
            <person name="Alvarado L."/>
            <person name="Kistler C."/>
            <person name="Shim W.-B."/>
            <person name="Kang S."/>
            <person name="Woloshuk C."/>
        </authorList>
    </citation>
    <scope>NUCLEOTIDE SEQUENCE</scope>
    <source>
        <strain evidence="2">4287</strain>
    </source>
</reference>
<dbReference type="EMBL" id="DS231711">
    <property type="protein sequence ID" value="KNB12839.1"/>
    <property type="molecule type" value="Genomic_DNA"/>
</dbReference>
<feature type="compositionally biased region" description="Polar residues" evidence="1">
    <location>
        <begin position="21"/>
        <end position="31"/>
    </location>
</feature>
<evidence type="ECO:0000313" key="3">
    <source>
        <dbReference type="Proteomes" id="UP000009097"/>
    </source>
</evidence>
<name>A0A0J9VP38_FUSO4</name>
<feature type="compositionally biased region" description="Polar residues" evidence="1">
    <location>
        <begin position="44"/>
        <end position="61"/>
    </location>
</feature>
<feature type="compositionally biased region" description="Low complexity" evidence="1">
    <location>
        <begin position="104"/>
        <end position="118"/>
    </location>
</feature>
<reference evidence="2" key="2">
    <citation type="journal article" date="2010" name="Nature">
        <title>Comparative genomics reveals mobile pathogenicity chromosomes in Fusarium.</title>
        <authorList>
            <person name="Ma L.J."/>
            <person name="van der Does H.C."/>
            <person name="Borkovich K.A."/>
            <person name="Coleman J.J."/>
            <person name="Daboussi M.J."/>
            <person name="Di Pietro A."/>
            <person name="Dufresne M."/>
            <person name="Freitag M."/>
            <person name="Grabherr M."/>
            <person name="Henrissat B."/>
            <person name="Houterman P.M."/>
            <person name="Kang S."/>
            <person name="Shim W.B."/>
            <person name="Woloshuk C."/>
            <person name="Xie X."/>
            <person name="Xu J.R."/>
            <person name="Antoniw J."/>
            <person name="Baker S.E."/>
            <person name="Bluhm B.H."/>
            <person name="Breakspear A."/>
            <person name="Brown D.W."/>
            <person name="Butchko R.A."/>
            <person name="Chapman S."/>
            <person name="Coulson R."/>
            <person name="Coutinho P.M."/>
            <person name="Danchin E.G."/>
            <person name="Diener A."/>
            <person name="Gale L.R."/>
            <person name="Gardiner D.M."/>
            <person name="Goff S."/>
            <person name="Hammond-Kosack K.E."/>
            <person name="Hilburn K."/>
            <person name="Hua-Van A."/>
            <person name="Jonkers W."/>
            <person name="Kazan K."/>
            <person name="Kodira C.D."/>
            <person name="Koehrsen M."/>
            <person name="Kumar L."/>
            <person name="Lee Y.H."/>
            <person name="Li L."/>
            <person name="Manners J.M."/>
            <person name="Miranda-Saavedra D."/>
            <person name="Mukherjee M."/>
            <person name="Park G."/>
            <person name="Park J."/>
            <person name="Park S.Y."/>
            <person name="Proctor R.H."/>
            <person name="Regev A."/>
            <person name="Ruiz-Roldan M.C."/>
            <person name="Sain D."/>
            <person name="Sakthikumar S."/>
            <person name="Sykes S."/>
            <person name="Schwartz D.C."/>
            <person name="Turgeon B.G."/>
            <person name="Wapinski I."/>
            <person name="Yoder O."/>
            <person name="Young S."/>
            <person name="Zeng Q."/>
            <person name="Zhou S."/>
            <person name="Galagan J."/>
            <person name="Cuomo C.A."/>
            <person name="Kistler H.C."/>
            <person name="Rep M."/>
        </authorList>
    </citation>
    <scope>NUCLEOTIDE SEQUENCE [LARGE SCALE GENOMIC DNA]</scope>
    <source>
        <strain evidence="2">4287</strain>
    </source>
</reference>
<evidence type="ECO:0000313" key="2">
    <source>
        <dbReference type="EMBL" id="KNB12839.1"/>
    </source>
</evidence>
<dbReference type="KEGG" id="fox:FOXG_12328"/>
<feature type="compositionally biased region" description="Basic and acidic residues" evidence="1">
    <location>
        <begin position="336"/>
        <end position="350"/>
    </location>
</feature>
<feature type="region of interest" description="Disordered" evidence="1">
    <location>
        <begin position="1"/>
        <end position="128"/>
    </location>
</feature>
<proteinExistence type="predicted"/>
<dbReference type="RefSeq" id="XP_018250884.1">
    <property type="nucleotide sequence ID" value="XM_018392089.1"/>
</dbReference>
<gene>
    <name evidence="2" type="ORF">FOXG_12328</name>
</gene>
<dbReference type="VEuPathDB" id="FungiDB:FOXG_12328"/>
<dbReference type="OrthoDB" id="3068835at2759"/>
<organism evidence="2 3">
    <name type="scientific">Fusarium oxysporum f. sp. lycopersici (strain 4287 / CBS 123668 / FGSC 9935 / NRRL 34936)</name>
    <name type="common">Fusarium vascular wilt of tomato</name>
    <dbReference type="NCBI Taxonomy" id="426428"/>
    <lineage>
        <taxon>Eukaryota</taxon>
        <taxon>Fungi</taxon>
        <taxon>Dikarya</taxon>
        <taxon>Ascomycota</taxon>
        <taxon>Pezizomycotina</taxon>
        <taxon>Sordariomycetes</taxon>
        <taxon>Hypocreomycetidae</taxon>
        <taxon>Hypocreales</taxon>
        <taxon>Nectriaceae</taxon>
        <taxon>Fusarium</taxon>
        <taxon>Fusarium oxysporum species complex</taxon>
    </lineage>
</organism>
<dbReference type="GeneID" id="28953669"/>
<evidence type="ECO:0000256" key="1">
    <source>
        <dbReference type="SAM" id="MobiDB-lite"/>
    </source>
</evidence>
<protein>
    <submittedName>
        <fullName evidence="2">Uncharacterized protein</fullName>
    </submittedName>
</protein>
<dbReference type="Proteomes" id="UP000009097">
    <property type="component" value="Unassembled WGS sequence"/>
</dbReference>